<dbReference type="STRING" id="1777137.AWB76_00203"/>
<evidence type="ECO:0000313" key="2">
    <source>
        <dbReference type="EMBL" id="SAK40733.1"/>
    </source>
</evidence>
<reference evidence="3" key="1">
    <citation type="submission" date="2016-01" db="EMBL/GenBank/DDBJ databases">
        <authorList>
            <person name="Peeters Charlotte."/>
        </authorList>
    </citation>
    <scope>NUCLEOTIDE SEQUENCE [LARGE SCALE GENOMIC DNA]</scope>
</reference>
<name>A0A157Z5N4_9BURK</name>
<dbReference type="Proteomes" id="UP000054624">
    <property type="component" value="Unassembled WGS sequence"/>
</dbReference>
<sequence>MKKPASRLRGPLPELVMDDPNGGEPLRTGLTLIDVRTRETLQRLDVALMEGFTAAYQADADTAFVLDMRRRNSAIVKALFDGIEGELREGFGRVLTRHRQSQQGYSGDIIARARDLWIAEYHRRAATGRTVTKAQLFRKLKTELRMGETKAREVVADIPWPPPKSESRT</sequence>
<dbReference type="RefSeq" id="WP_157696033.1">
    <property type="nucleotide sequence ID" value="NZ_FCOI02000001.1"/>
</dbReference>
<keyword evidence="3" id="KW-1185">Reference proteome</keyword>
<dbReference type="EMBL" id="FCOI02000001">
    <property type="protein sequence ID" value="SAK40733.1"/>
    <property type="molecule type" value="Genomic_DNA"/>
</dbReference>
<protein>
    <submittedName>
        <fullName evidence="2">Uncharacterized protein</fullName>
    </submittedName>
</protein>
<evidence type="ECO:0000313" key="3">
    <source>
        <dbReference type="Proteomes" id="UP000054624"/>
    </source>
</evidence>
<dbReference type="AlphaFoldDB" id="A0A157Z5N4"/>
<gene>
    <name evidence="2" type="ORF">AWB76_00203</name>
</gene>
<evidence type="ECO:0000256" key="1">
    <source>
        <dbReference type="SAM" id="MobiDB-lite"/>
    </source>
</evidence>
<organism evidence="2 3">
    <name type="scientific">Caballeronia temeraria</name>
    <dbReference type="NCBI Taxonomy" id="1777137"/>
    <lineage>
        <taxon>Bacteria</taxon>
        <taxon>Pseudomonadati</taxon>
        <taxon>Pseudomonadota</taxon>
        <taxon>Betaproteobacteria</taxon>
        <taxon>Burkholderiales</taxon>
        <taxon>Burkholderiaceae</taxon>
        <taxon>Caballeronia</taxon>
    </lineage>
</organism>
<proteinExistence type="predicted"/>
<feature type="region of interest" description="Disordered" evidence="1">
    <location>
        <begin position="1"/>
        <end position="23"/>
    </location>
</feature>
<accession>A0A157Z5N4</accession>